<keyword evidence="2" id="KW-1133">Transmembrane helix</keyword>
<dbReference type="HOGENOM" id="CLU_2350487_0_0_1"/>
<keyword evidence="2" id="KW-0472">Membrane</keyword>
<evidence type="ECO:0000256" key="1">
    <source>
        <dbReference type="SAM" id="MobiDB-lite"/>
    </source>
</evidence>
<organism evidence="3 4">
    <name type="scientific">Oryza sativa subsp. indica</name>
    <name type="common">Rice</name>
    <dbReference type="NCBI Taxonomy" id="39946"/>
    <lineage>
        <taxon>Eukaryota</taxon>
        <taxon>Viridiplantae</taxon>
        <taxon>Streptophyta</taxon>
        <taxon>Embryophyta</taxon>
        <taxon>Tracheophyta</taxon>
        <taxon>Spermatophyta</taxon>
        <taxon>Magnoliopsida</taxon>
        <taxon>Liliopsida</taxon>
        <taxon>Poales</taxon>
        <taxon>Poaceae</taxon>
        <taxon>BOP clade</taxon>
        <taxon>Oryzoideae</taxon>
        <taxon>Oryzeae</taxon>
        <taxon>Oryzinae</taxon>
        <taxon>Oryza</taxon>
        <taxon>Oryza sativa</taxon>
    </lineage>
</organism>
<keyword evidence="2" id="KW-0812">Transmembrane</keyword>
<dbReference type="Proteomes" id="UP000007015">
    <property type="component" value="Chromosome 1"/>
</dbReference>
<feature type="compositionally biased region" description="Basic residues" evidence="1">
    <location>
        <begin position="44"/>
        <end position="56"/>
    </location>
</feature>
<keyword evidence="4" id="KW-1185">Reference proteome</keyword>
<evidence type="ECO:0000313" key="4">
    <source>
        <dbReference type="Proteomes" id="UP000007015"/>
    </source>
</evidence>
<dbReference type="AlphaFoldDB" id="B8ABP7"/>
<evidence type="ECO:0000313" key="3">
    <source>
        <dbReference type="EMBL" id="EEC71755.1"/>
    </source>
</evidence>
<reference evidence="3 4" key="1">
    <citation type="journal article" date="2005" name="PLoS Biol.">
        <title>The genomes of Oryza sativa: a history of duplications.</title>
        <authorList>
            <person name="Yu J."/>
            <person name="Wang J."/>
            <person name="Lin W."/>
            <person name="Li S."/>
            <person name="Li H."/>
            <person name="Zhou J."/>
            <person name="Ni P."/>
            <person name="Dong W."/>
            <person name="Hu S."/>
            <person name="Zeng C."/>
            <person name="Zhang J."/>
            <person name="Zhang Y."/>
            <person name="Li R."/>
            <person name="Xu Z."/>
            <person name="Li S."/>
            <person name="Li X."/>
            <person name="Zheng H."/>
            <person name="Cong L."/>
            <person name="Lin L."/>
            <person name="Yin J."/>
            <person name="Geng J."/>
            <person name="Li G."/>
            <person name="Shi J."/>
            <person name="Liu J."/>
            <person name="Lv H."/>
            <person name="Li J."/>
            <person name="Wang J."/>
            <person name="Deng Y."/>
            <person name="Ran L."/>
            <person name="Shi X."/>
            <person name="Wang X."/>
            <person name="Wu Q."/>
            <person name="Li C."/>
            <person name="Ren X."/>
            <person name="Wang J."/>
            <person name="Wang X."/>
            <person name="Li D."/>
            <person name="Liu D."/>
            <person name="Zhang X."/>
            <person name="Ji Z."/>
            <person name="Zhao W."/>
            <person name="Sun Y."/>
            <person name="Zhang Z."/>
            <person name="Bao J."/>
            <person name="Han Y."/>
            <person name="Dong L."/>
            <person name="Ji J."/>
            <person name="Chen P."/>
            <person name="Wu S."/>
            <person name="Liu J."/>
            <person name="Xiao Y."/>
            <person name="Bu D."/>
            <person name="Tan J."/>
            <person name="Yang L."/>
            <person name="Ye C."/>
            <person name="Zhang J."/>
            <person name="Xu J."/>
            <person name="Zhou Y."/>
            <person name="Yu Y."/>
            <person name="Zhang B."/>
            <person name="Zhuang S."/>
            <person name="Wei H."/>
            <person name="Liu B."/>
            <person name="Lei M."/>
            <person name="Yu H."/>
            <person name="Li Y."/>
            <person name="Xu H."/>
            <person name="Wei S."/>
            <person name="He X."/>
            <person name="Fang L."/>
            <person name="Zhang Z."/>
            <person name="Zhang Y."/>
            <person name="Huang X."/>
            <person name="Su Z."/>
            <person name="Tong W."/>
            <person name="Li J."/>
            <person name="Tong Z."/>
            <person name="Li S."/>
            <person name="Ye J."/>
            <person name="Wang L."/>
            <person name="Fang L."/>
            <person name="Lei T."/>
            <person name="Chen C."/>
            <person name="Chen H."/>
            <person name="Xu Z."/>
            <person name="Li H."/>
            <person name="Huang H."/>
            <person name="Zhang F."/>
            <person name="Xu H."/>
            <person name="Li N."/>
            <person name="Zhao C."/>
            <person name="Li S."/>
            <person name="Dong L."/>
            <person name="Huang Y."/>
            <person name="Li L."/>
            <person name="Xi Y."/>
            <person name="Qi Q."/>
            <person name="Li W."/>
            <person name="Zhang B."/>
            <person name="Hu W."/>
            <person name="Zhang Y."/>
            <person name="Tian X."/>
            <person name="Jiao Y."/>
            <person name="Liang X."/>
            <person name="Jin J."/>
            <person name="Gao L."/>
            <person name="Zheng W."/>
            <person name="Hao B."/>
            <person name="Liu S."/>
            <person name="Wang W."/>
            <person name="Yuan L."/>
            <person name="Cao M."/>
            <person name="McDermott J."/>
            <person name="Samudrala R."/>
            <person name="Wang J."/>
            <person name="Wong G.K."/>
            <person name="Yang H."/>
        </authorList>
    </citation>
    <scope>NUCLEOTIDE SEQUENCE [LARGE SCALE GENOMIC DNA]</scope>
    <source>
        <strain evidence="4">cv. 93-11</strain>
    </source>
</reference>
<gene>
    <name evidence="3" type="ORF">OsI_04341</name>
</gene>
<evidence type="ECO:0000256" key="2">
    <source>
        <dbReference type="SAM" id="Phobius"/>
    </source>
</evidence>
<name>B8ABP7_ORYSI</name>
<dbReference type="EMBL" id="CM000126">
    <property type="protein sequence ID" value="EEC71755.1"/>
    <property type="molecule type" value="Genomic_DNA"/>
</dbReference>
<feature type="region of interest" description="Disordered" evidence="1">
    <location>
        <begin position="1"/>
        <end position="61"/>
    </location>
</feature>
<feature type="compositionally biased region" description="Gly residues" evidence="1">
    <location>
        <begin position="11"/>
        <end position="20"/>
    </location>
</feature>
<dbReference type="Gramene" id="BGIOSGA004754-TA">
    <property type="protein sequence ID" value="BGIOSGA004754-PA"/>
    <property type="gene ID" value="BGIOSGA004754"/>
</dbReference>
<sequence length="104" mass="11258">MKQRRGRHAEAGGGGIGGGGARRRGSSTSAGEGAVASPPLRASSSRRRRMGWRTRHGSGSDSAPLLLFLSGELFHSLTLLAMWHVFLSQNLLRFSEPKLAMRTW</sequence>
<protein>
    <submittedName>
        <fullName evidence="3">Uncharacterized protein</fullName>
    </submittedName>
</protein>
<accession>B8ABP7</accession>
<feature type="transmembrane region" description="Helical" evidence="2">
    <location>
        <begin position="65"/>
        <end position="86"/>
    </location>
</feature>
<proteinExistence type="predicted"/>